<evidence type="ECO:0000256" key="6">
    <source>
        <dbReference type="ARBA" id="ARBA00022741"/>
    </source>
</evidence>
<dbReference type="Proteomes" id="UP000630887">
    <property type="component" value="Unassembled WGS sequence"/>
</dbReference>
<keyword evidence="9" id="KW-0784">Thiamine biosynthesis</keyword>
<comment type="function">
    <text evidence="3">Catalyzes the phosphorylation of hydroxymethylpyrimidine phosphate (HMP-P) to HMP-PP, and of HMP to HMP-P.</text>
</comment>
<dbReference type="InterPro" id="IPR029056">
    <property type="entry name" value="Ribokinase-like"/>
</dbReference>
<dbReference type="GO" id="GO:0005829">
    <property type="term" value="C:cytosol"/>
    <property type="evidence" value="ECO:0007669"/>
    <property type="project" value="TreeGrafter"/>
</dbReference>
<evidence type="ECO:0000256" key="7">
    <source>
        <dbReference type="ARBA" id="ARBA00022777"/>
    </source>
</evidence>
<dbReference type="GO" id="GO:0008972">
    <property type="term" value="F:phosphomethylpyrimidine kinase activity"/>
    <property type="evidence" value="ECO:0007669"/>
    <property type="project" value="UniProtKB-EC"/>
</dbReference>
<dbReference type="Pfam" id="PF08543">
    <property type="entry name" value="Phos_pyr_kin"/>
    <property type="match status" value="1"/>
</dbReference>
<evidence type="ECO:0000256" key="3">
    <source>
        <dbReference type="ARBA" id="ARBA00003848"/>
    </source>
</evidence>
<dbReference type="GO" id="GO:0005524">
    <property type="term" value="F:ATP binding"/>
    <property type="evidence" value="ECO:0007669"/>
    <property type="project" value="UniProtKB-KW"/>
</dbReference>
<keyword evidence="12" id="KW-1185">Reference proteome</keyword>
<evidence type="ECO:0000256" key="1">
    <source>
        <dbReference type="ARBA" id="ARBA00000151"/>
    </source>
</evidence>
<dbReference type="SUPFAM" id="SSF53613">
    <property type="entry name" value="Ribokinase-like"/>
    <property type="match status" value="1"/>
</dbReference>
<protein>
    <submittedName>
        <fullName evidence="11">Hydroxymethylpyrimidine/phosphomethylpyrimidine kinase</fullName>
    </submittedName>
</protein>
<evidence type="ECO:0000256" key="9">
    <source>
        <dbReference type="ARBA" id="ARBA00022977"/>
    </source>
</evidence>
<comment type="catalytic activity">
    <reaction evidence="1">
        <text>4-amino-5-hydroxymethyl-2-methylpyrimidine + ATP = 4-amino-2-methyl-5-(phosphooxymethyl)pyrimidine + ADP + H(+)</text>
        <dbReference type="Rhea" id="RHEA:23096"/>
        <dbReference type="ChEBI" id="CHEBI:15378"/>
        <dbReference type="ChEBI" id="CHEBI:16892"/>
        <dbReference type="ChEBI" id="CHEBI:30616"/>
        <dbReference type="ChEBI" id="CHEBI:58354"/>
        <dbReference type="ChEBI" id="CHEBI:456216"/>
        <dbReference type="EC" id="2.7.1.49"/>
    </reaction>
</comment>
<dbReference type="UniPathway" id="UPA00060">
    <property type="reaction ID" value="UER00138"/>
</dbReference>
<comment type="catalytic activity">
    <reaction evidence="2">
        <text>4-amino-2-methyl-5-(phosphooxymethyl)pyrimidine + ATP = 4-amino-2-methyl-5-(diphosphooxymethyl)pyrimidine + ADP</text>
        <dbReference type="Rhea" id="RHEA:19893"/>
        <dbReference type="ChEBI" id="CHEBI:30616"/>
        <dbReference type="ChEBI" id="CHEBI:57841"/>
        <dbReference type="ChEBI" id="CHEBI:58354"/>
        <dbReference type="ChEBI" id="CHEBI:456216"/>
        <dbReference type="EC" id="2.7.4.7"/>
    </reaction>
</comment>
<keyword evidence="6" id="KW-0547">Nucleotide-binding</keyword>
<dbReference type="InterPro" id="IPR013749">
    <property type="entry name" value="PM/HMP-P_kinase-1"/>
</dbReference>
<dbReference type="FunFam" id="3.40.1190.20:FF:000003">
    <property type="entry name" value="Phosphomethylpyrimidine kinase ThiD"/>
    <property type="match status" value="1"/>
</dbReference>
<evidence type="ECO:0000256" key="8">
    <source>
        <dbReference type="ARBA" id="ARBA00022840"/>
    </source>
</evidence>
<evidence type="ECO:0000313" key="11">
    <source>
        <dbReference type="EMBL" id="GIG05789.1"/>
    </source>
</evidence>
<evidence type="ECO:0000256" key="5">
    <source>
        <dbReference type="ARBA" id="ARBA00022679"/>
    </source>
</evidence>
<dbReference type="InterPro" id="IPR004399">
    <property type="entry name" value="HMP/HMP-P_kinase_dom"/>
</dbReference>
<reference evidence="11 12" key="1">
    <citation type="submission" date="2021-01" db="EMBL/GenBank/DDBJ databases">
        <title>Whole genome shotgun sequence of Catellatospora coxensis NBRC 107359.</title>
        <authorList>
            <person name="Komaki H."/>
            <person name="Tamura T."/>
        </authorList>
    </citation>
    <scope>NUCLEOTIDE SEQUENCE [LARGE SCALE GENOMIC DNA]</scope>
    <source>
        <strain evidence="11 12">NBRC 107359</strain>
    </source>
</reference>
<gene>
    <name evidence="11" type="primary">thiD</name>
    <name evidence="11" type="ORF">Cco03nite_24890</name>
</gene>
<sequence length="264" mass="26920">MSGHTTPFLALTIAGSDSSGGAGIQADLKTFAALDCYGASVITAVTSQNTKVITDVHPMPATVVAAQLGAVLDDMPVAAVKVGMVASGEIAATIRARARNGELPKLVLDPVLTASTGRRLGVVSAIERLLPYATVVTPNIDEASALLGWPVSTPADMAGAAAQLASHGPTCVVVTGGDLGGAEVVDAVWTANGARFLRSPRVETPNDHGTGCTFSAAIAARLAHGYPVDDSIAYANRYVRSALLAAQDWRLGSGAGPLNHFPRL</sequence>
<accession>A0A8J3KV45</accession>
<dbReference type="RefSeq" id="WP_203692202.1">
    <property type="nucleotide sequence ID" value="NZ_BAAALC010000027.1"/>
</dbReference>
<dbReference type="CDD" id="cd01169">
    <property type="entry name" value="HMPP_kinase"/>
    <property type="match status" value="1"/>
</dbReference>
<dbReference type="PANTHER" id="PTHR20858">
    <property type="entry name" value="PHOSPHOMETHYLPYRIMIDINE KINASE"/>
    <property type="match status" value="1"/>
</dbReference>
<comment type="pathway">
    <text evidence="4">Cofactor biosynthesis; thiamine diphosphate biosynthesis; 4-amino-2-methyl-5-diphosphomethylpyrimidine from 5-amino-1-(5-phospho-D-ribosyl)imidazole: step 3/3.</text>
</comment>
<feature type="domain" description="Pyridoxamine kinase/Phosphomethylpyrimidine kinase" evidence="10">
    <location>
        <begin position="17"/>
        <end position="259"/>
    </location>
</feature>
<dbReference type="EMBL" id="BONI01000017">
    <property type="protein sequence ID" value="GIG05789.1"/>
    <property type="molecule type" value="Genomic_DNA"/>
</dbReference>
<comment type="caution">
    <text evidence="11">The sequence shown here is derived from an EMBL/GenBank/DDBJ whole genome shotgun (WGS) entry which is preliminary data.</text>
</comment>
<evidence type="ECO:0000256" key="4">
    <source>
        <dbReference type="ARBA" id="ARBA00004769"/>
    </source>
</evidence>
<name>A0A8J3KV45_9ACTN</name>
<dbReference type="NCBIfam" id="TIGR00097">
    <property type="entry name" value="HMP-P_kinase"/>
    <property type="match status" value="1"/>
</dbReference>
<keyword evidence="7 11" id="KW-0418">Kinase</keyword>
<dbReference type="AlphaFoldDB" id="A0A8J3KV45"/>
<dbReference type="GO" id="GO:0008902">
    <property type="term" value="F:hydroxymethylpyrimidine kinase activity"/>
    <property type="evidence" value="ECO:0007669"/>
    <property type="project" value="UniProtKB-EC"/>
</dbReference>
<dbReference type="Gene3D" id="3.40.1190.20">
    <property type="match status" value="1"/>
</dbReference>
<dbReference type="GO" id="GO:0009229">
    <property type="term" value="P:thiamine diphosphate biosynthetic process"/>
    <property type="evidence" value="ECO:0007669"/>
    <property type="project" value="UniProtKB-UniPathway"/>
</dbReference>
<keyword evidence="5" id="KW-0808">Transferase</keyword>
<dbReference type="GO" id="GO:0009228">
    <property type="term" value="P:thiamine biosynthetic process"/>
    <property type="evidence" value="ECO:0007669"/>
    <property type="project" value="UniProtKB-KW"/>
</dbReference>
<organism evidence="11 12">
    <name type="scientific">Catellatospora coxensis</name>
    <dbReference type="NCBI Taxonomy" id="310354"/>
    <lineage>
        <taxon>Bacteria</taxon>
        <taxon>Bacillati</taxon>
        <taxon>Actinomycetota</taxon>
        <taxon>Actinomycetes</taxon>
        <taxon>Micromonosporales</taxon>
        <taxon>Micromonosporaceae</taxon>
        <taxon>Catellatospora</taxon>
    </lineage>
</organism>
<keyword evidence="8" id="KW-0067">ATP-binding</keyword>
<evidence type="ECO:0000313" key="12">
    <source>
        <dbReference type="Proteomes" id="UP000630887"/>
    </source>
</evidence>
<proteinExistence type="predicted"/>
<evidence type="ECO:0000259" key="10">
    <source>
        <dbReference type="Pfam" id="PF08543"/>
    </source>
</evidence>
<dbReference type="PANTHER" id="PTHR20858:SF17">
    <property type="entry name" value="HYDROXYMETHYLPYRIMIDINE_PHOSPHOMETHYLPYRIMIDINE KINASE THI20-RELATED"/>
    <property type="match status" value="1"/>
</dbReference>
<evidence type="ECO:0000256" key="2">
    <source>
        <dbReference type="ARBA" id="ARBA00000565"/>
    </source>
</evidence>